<protein>
    <submittedName>
        <fullName evidence="3">Uncharacterized protein</fullName>
    </submittedName>
</protein>
<dbReference type="OrthoDB" id="9805098at2"/>
<dbReference type="InterPro" id="IPR035093">
    <property type="entry name" value="RelE/ParE_toxin_dom_sf"/>
</dbReference>
<evidence type="ECO:0000256" key="1">
    <source>
        <dbReference type="ARBA" id="ARBA00006226"/>
    </source>
</evidence>
<dbReference type="PANTHER" id="PTHR35601">
    <property type="entry name" value="TOXIN RELE"/>
    <property type="match status" value="1"/>
</dbReference>
<proteinExistence type="inferred from homology"/>
<sequence>MATITFSVSEEEKNLVGSEDPYQHGKGVTADKRGLWRYRVGNYRILADISKKEITILILRIGHRKEICK</sequence>
<dbReference type="EMBL" id="NGKU01000001">
    <property type="protein sequence ID" value="OTN77057.1"/>
    <property type="molecule type" value="Genomic_DNA"/>
</dbReference>
<dbReference type="Pfam" id="PF05016">
    <property type="entry name" value="ParE_toxin"/>
    <property type="match status" value="1"/>
</dbReference>
<evidence type="ECO:0000256" key="2">
    <source>
        <dbReference type="ARBA" id="ARBA00022649"/>
    </source>
</evidence>
<dbReference type="Gene3D" id="3.30.2310.20">
    <property type="entry name" value="RelE-like"/>
    <property type="match status" value="1"/>
</dbReference>
<dbReference type="AlphaFoldDB" id="A0A242A7N0"/>
<dbReference type="RefSeq" id="WP_086275129.1">
    <property type="nucleotide sequence ID" value="NZ_NGKU01000001.1"/>
</dbReference>
<evidence type="ECO:0000313" key="3">
    <source>
        <dbReference type="EMBL" id="OTN77057.1"/>
    </source>
</evidence>
<evidence type="ECO:0000313" key="4">
    <source>
        <dbReference type="Proteomes" id="UP000195043"/>
    </source>
</evidence>
<keyword evidence="2" id="KW-1277">Toxin-antitoxin system</keyword>
<accession>A0A242A7N0</accession>
<comment type="caution">
    <text evidence="3">The sequence shown here is derived from an EMBL/GenBank/DDBJ whole genome shotgun (WGS) entry which is preliminary data.</text>
</comment>
<dbReference type="Proteomes" id="UP000195043">
    <property type="component" value="Unassembled WGS sequence"/>
</dbReference>
<name>A0A242A7N0_9ENTE</name>
<dbReference type="PANTHER" id="PTHR35601:SF1">
    <property type="entry name" value="TOXIN RELE"/>
    <property type="match status" value="1"/>
</dbReference>
<reference evidence="3 4" key="1">
    <citation type="submission" date="2017-05" db="EMBL/GenBank/DDBJ databases">
        <title>The Genome Sequence of Enterococcus sp. 8G7_MSG3316.</title>
        <authorList>
            <consortium name="The Broad Institute Genomics Platform"/>
            <consortium name="The Broad Institute Genomic Center for Infectious Diseases"/>
            <person name="Earl A."/>
            <person name="Manson A."/>
            <person name="Schwartman J."/>
            <person name="Gilmore M."/>
            <person name="Abouelleil A."/>
            <person name="Cao P."/>
            <person name="Chapman S."/>
            <person name="Cusick C."/>
            <person name="Shea T."/>
            <person name="Young S."/>
            <person name="Neafsey D."/>
            <person name="Nusbaum C."/>
            <person name="Birren B."/>
        </authorList>
    </citation>
    <scope>NUCLEOTIDE SEQUENCE [LARGE SCALE GENOMIC DNA]</scope>
    <source>
        <strain evidence="3 4">8G7_MSG3316</strain>
    </source>
</reference>
<keyword evidence="4" id="KW-1185">Reference proteome</keyword>
<dbReference type="SUPFAM" id="SSF143011">
    <property type="entry name" value="RelE-like"/>
    <property type="match status" value="1"/>
</dbReference>
<dbReference type="STRING" id="1834191.A5886_002137"/>
<comment type="similarity">
    <text evidence="1">Belongs to the RelE toxin family.</text>
</comment>
<dbReference type="InterPro" id="IPR007712">
    <property type="entry name" value="RelE/ParE_toxin"/>
</dbReference>
<gene>
    <name evidence="3" type="ORF">A5886_002137</name>
</gene>
<organism evidence="3 4">
    <name type="scientific">Candidatus Enterococcus testudinis</name>
    <dbReference type="NCBI Taxonomy" id="1834191"/>
    <lineage>
        <taxon>Bacteria</taxon>
        <taxon>Bacillati</taxon>
        <taxon>Bacillota</taxon>
        <taxon>Bacilli</taxon>
        <taxon>Lactobacillales</taxon>
        <taxon>Enterococcaceae</taxon>
        <taxon>Enterococcus</taxon>
    </lineage>
</organism>